<dbReference type="AlphaFoldDB" id="E0QAQ0"/>
<comment type="caution">
    <text evidence="1">The sequence shown here is derived from an EMBL/GenBank/DDBJ whole genome shotgun (WGS) entry which is preliminary data.</text>
</comment>
<dbReference type="HOGENOM" id="CLU_2749665_0_0_11"/>
<accession>E0QAQ0</accession>
<proteinExistence type="predicted"/>
<reference evidence="1 2" key="1">
    <citation type="submission" date="2010-08" db="EMBL/GenBank/DDBJ databases">
        <authorList>
            <person name="Muzny D."/>
            <person name="Qin X."/>
            <person name="Deng J."/>
            <person name="Jiang H."/>
            <person name="Liu Y."/>
            <person name="Qu J."/>
            <person name="Song X.-Z."/>
            <person name="Zhang L."/>
            <person name="Thornton R."/>
            <person name="Coyle M."/>
            <person name="Francisco L."/>
            <person name="Jackson L."/>
            <person name="Javaid M."/>
            <person name="Korchina V."/>
            <person name="Kovar C."/>
            <person name="Mata R."/>
            <person name="Mathew T."/>
            <person name="Ngo R."/>
            <person name="Nguyen L."/>
            <person name="Nguyen N."/>
            <person name="Okwuonu G."/>
            <person name="Ongeri F."/>
            <person name="Pham C."/>
            <person name="Simmons D."/>
            <person name="Wilczek-Boney K."/>
            <person name="Hale W."/>
            <person name="Jakkamsetti A."/>
            <person name="Pham P."/>
            <person name="Ruth R."/>
            <person name="San Lucas F."/>
            <person name="Warren J."/>
            <person name="Zhang J."/>
            <person name="Zhao Z."/>
            <person name="Zhou C."/>
            <person name="Zhu D."/>
            <person name="Lee S."/>
            <person name="Bess C."/>
            <person name="Blankenburg K."/>
            <person name="Forbes L."/>
            <person name="Fu Q."/>
            <person name="Gubbala S."/>
            <person name="Hirani K."/>
            <person name="Jayaseelan J.C."/>
            <person name="Lara F."/>
            <person name="Munidasa M."/>
            <person name="Palculict T."/>
            <person name="Patil S."/>
            <person name="Pu L.-L."/>
            <person name="Saada N."/>
            <person name="Tang L."/>
            <person name="Weissenberger G."/>
            <person name="Zhu Y."/>
            <person name="Hemphill L."/>
            <person name="Shang Y."/>
            <person name="Youmans B."/>
            <person name="Ayvaz T."/>
            <person name="Ross M."/>
            <person name="Santibanez J."/>
            <person name="Aqrawi P."/>
            <person name="Gross S."/>
            <person name="Joshi V."/>
            <person name="Fowler G."/>
            <person name="Nazareth L."/>
            <person name="Reid J."/>
            <person name="Worley K."/>
            <person name="Petrosino J."/>
            <person name="Highlander S."/>
            <person name="Gibbs R."/>
        </authorList>
    </citation>
    <scope>NUCLEOTIDE SEQUENCE [LARGE SCALE GENOMIC DNA]</scope>
    <source>
        <strain evidence="1 2">ATCC 27679</strain>
    </source>
</reference>
<evidence type="ECO:0000313" key="1">
    <source>
        <dbReference type="EMBL" id="EFM40398.1"/>
    </source>
</evidence>
<sequence>MAEHPFGGGAARTILAAQEADSRPSAKIGTLWSIQQKNTEHASLVPSAKRHAIHRRIQPPRLVRLAVRLI</sequence>
<gene>
    <name evidence="1" type="ORF">HMPREF0168_2208</name>
</gene>
<dbReference type="EMBL" id="AEEQ01000015">
    <property type="protein sequence ID" value="EFM40398.1"/>
    <property type="molecule type" value="Genomic_DNA"/>
</dbReference>
<organism evidence="1 2">
    <name type="scientific">Bifidobacterium dentium ATCC 27679</name>
    <dbReference type="NCBI Taxonomy" id="871562"/>
    <lineage>
        <taxon>Bacteria</taxon>
        <taxon>Bacillati</taxon>
        <taxon>Actinomycetota</taxon>
        <taxon>Actinomycetes</taxon>
        <taxon>Bifidobacteriales</taxon>
        <taxon>Bifidobacteriaceae</taxon>
        <taxon>Bifidobacterium</taxon>
    </lineage>
</organism>
<name>E0QAQ0_9BIFI</name>
<evidence type="ECO:0000313" key="2">
    <source>
        <dbReference type="Proteomes" id="UP000003323"/>
    </source>
</evidence>
<protein>
    <submittedName>
        <fullName evidence="1">Uncharacterized protein</fullName>
    </submittedName>
</protein>
<dbReference type="Proteomes" id="UP000003323">
    <property type="component" value="Unassembled WGS sequence"/>
</dbReference>